<comment type="function">
    <text evidence="5">Required for morphogenesis and for the elongation of the flagellar filament by facilitating polymerization of the flagellin monomers at the tip of growing filament. Forms a capping structure, which prevents flagellin subunits (transported through the central channel of the flagellum) from leaking out without polymerization at the distal end.</text>
</comment>
<evidence type="ECO:0000256" key="2">
    <source>
        <dbReference type="ARBA" id="ARBA00011255"/>
    </source>
</evidence>
<dbReference type="PANTHER" id="PTHR30288:SF0">
    <property type="entry name" value="FLAGELLAR HOOK-ASSOCIATED PROTEIN 2"/>
    <property type="match status" value="1"/>
</dbReference>
<proteinExistence type="inferred from homology"/>
<dbReference type="Proteomes" id="UP000237068">
    <property type="component" value="Unassembled WGS sequence"/>
</dbReference>
<evidence type="ECO:0000259" key="6">
    <source>
        <dbReference type="Pfam" id="PF02465"/>
    </source>
</evidence>
<organism evidence="8 9">
    <name type="scientific">Stutzerimonas stutzeri</name>
    <name type="common">Pseudomonas stutzeri</name>
    <dbReference type="NCBI Taxonomy" id="316"/>
    <lineage>
        <taxon>Bacteria</taxon>
        <taxon>Pseudomonadati</taxon>
        <taxon>Pseudomonadota</taxon>
        <taxon>Gammaproteobacteria</taxon>
        <taxon>Pseudomonadales</taxon>
        <taxon>Pseudomonadaceae</taxon>
        <taxon>Stutzerimonas</taxon>
    </lineage>
</organism>
<evidence type="ECO:0000256" key="5">
    <source>
        <dbReference type="RuleBase" id="RU362066"/>
    </source>
</evidence>
<dbReference type="Pfam" id="PF02465">
    <property type="entry name" value="FliD_N"/>
    <property type="match status" value="1"/>
</dbReference>
<dbReference type="Pfam" id="PF07196">
    <property type="entry name" value="Flagellin_IN"/>
    <property type="match status" value="1"/>
</dbReference>
<keyword evidence="8" id="KW-0282">Flagellum</keyword>
<dbReference type="EMBL" id="PPXG01000001">
    <property type="protein sequence ID" value="POH85039.1"/>
    <property type="molecule type" value="Genomic_DNA"/>
</dbReference>
<keyword evidence="5" id="KW-0964">Secreted</keyword>
<accession>A0A2S4AUH0</accession>
<comment type="caution">
    <text evidence="8">The sequence shown here is derived from an EMBL/GenBank/DDBJ whole genome shotgun (WGS) entry which is preliminary data.</text>
</comment>
<keyword evidence="3" id="KW-0175">Coiled coil</keyword>
<comment type="subcellular location">
    <subcellularLocation>
        <location evidence="5">Secreted</location>
    </subcellularLocation>
    <subcellularLocation>
        <location evidence="5">Bacterial flagellum</location>
    </subcellularLocation>
</comment>
<dbReference type="GO" id="GO:0009424">
    <property type="term" value="C:bacterial-type flagellum hook"/>
    <property type="evidence" value="ECO:0007669"/>
    <property type="project" value="UniProtKB-UniRule"/>
</dbReference>
<comment type="similarity">
    <text evidence="1 5">Belongs to the FliD family.</text>
</comment>
<dbReference type="GO" id="GO:0009421">
    <property type="term" value="C:bacterial-type flagellum filament cap"/>
    <property type="evidence" value="ECO:0007669"/>
    <property type="project" value="InterPro"/>
</dbReference>
<dbReference type="OrthoDB" id="9810816at2"/>
<reference evidence="8 9" key="1">
    <citation type="submission" date="2018-01" db="EMBL/GenBank/DDBJ databases">
        <title>Denitrification phenotypes of diverse strains of Pseudomonas stutzeri.</title>
        <authorList>
            <person name="Milligan D.A."/>
            <person name="Bergaust L."/>
            <person name="Bakken L.R."/>
            <person name="Frostegard A."/>
        </authorList>
    </citation>
    <scope>NUCLEOTIDE SEQUENCE [LARGE SCALE GENOMIC DNA]</scope>
    <source>
        <strain evidence="8 9">24a13</strain>
    </source>
</reference>
<evidence type="ECO:0000313" key="8">
    <source>
        <dbReference type="EMBL" id="POH85039.1"/>
    </source>
</evidence>
<dbReference type="InterPro" id="IPR003481">
    <property type="entry name" value="FliD_N"/>
</dbReference>
<evidence type="ECO:0000313" key="9">
    <source>
        <dbReference type="Proteomes" id="UP000237068"/>
    </source>
</evidence>
<dbReference type="GO" id="GO:0071973">
    <property type="term" value="P:bacterial-type flagellum-dependent cell motility"/>
    <property type="evidence" value="ECO:0007669"/>
    <property type="project" value="TreeGrafter"/>
</dbReference>
<sequence length="455" mass="46956">MDIDKMVGALVAAEKAPKEAQLTRLATATTTKISALGTLRTSLSSFQTALKDLNDIKLFENRSAKSSNTDLLTATASKTAQAGTYTVKVEQLATGSKTATAALEGDFRTGAAGTLTVKVGDSDAGVSINVGSNASLSDVRDALNTALKDSGVTANLLTDPSTGKTRLVMSSSNTGEGKDVSIDASDGLDALAIDTDNAATGEAGGVLEWSQNAKFTIDGLALQSASNKVSGAIPEVTLNLVAANKDKTSTVTVAQDSEGVTANIKKFVAAYNNLISTTNSLTRVTKVGEDGAPLTGGLVGDSSVRSILSGIQNELISVGGGDGIRVLSDLGITTQKDGTLAINDTKLKAALENNFDAVGSFFTGESGLMNRLNNRVEGFNQAGGILAQRVSGLEATNTDIKAQREKLALRVESMTARLYAQFNAMDTLVAQLSSTSSWLDSTLSSLPGVVKKNSR</sequence>
<dbReference type="InterPro" id="IPR010809">
    <property type="entry name" value="FliD_C"/>
</dbReference>
<dbReference type="InterPro" id="IPR010810">
    <property type="entry name" value="Flagellin_hook_IN_motif"/>
</dbReference>
<name>A0A2S4AUH0_STUST</name>
<feature type="domain" description="Flagellar hook-associated protein 2 C-terminal" evidence="7">
    <location>
        <begin position="210"/>
        <end position="433"/>
    </location>
</feature>
<evidence type="ECO:0000256" key="4">
    <source>
        <dbReference type="ARBA" id="ARBA00023143"/>
    </source>
</evidence>
<comment type="subunit">
    <text evidence="2 5">Homopentamer.</text>
</comment>
<dbReference type="InterPro" id="IPR040026">
    <property type="entry name" value="FliD"/>
</dbReference>
<evidence type="ECO:0000259" key="7">
    <source>
        <dbReference type="Pfam" id="PF07195"/>
    </source>
</evidence>
<dbReference type="GO" id="GO:0005576">
    <property type="term" value="C:extracellular region"/>
    <property type="evidence" value="ECO:0007669"/>
    <property type="project" value="UniProtKB-SubCell"/>
</dbReference>
<protein>
    <recommendedName>
        <fullName evidence="5">Flagellar hook-associated protein 2</fullName>
        <shortName evidence="5">HAP2</shortName>
    </recommendedName>
    <alternativeName>
        <fullName evidence="5">Flagellar cap protein</fullName>
    </alternativeName>
</protein>
<evidence type="ECO:0000256" key="1">
    <source>
        <dbReference type="ARBA" id="ARBA00009764"/>
    </source>
</evidence>
<dbReference type="GO" id="GO:0007155">
    <property type="term" value="P:cell adhesion"/>
    <property type="evidence" value="ECO:0007669"/>
    <property type="project" value="InterPro"/>
</dbReference>
<feature type="domain" description="Flagellar hook-associated protein 2 N-terminal" evidence="6">
    <location>
        <begin position="1"/>
        <end position="95"/>
    </location>
</feature>
<keyword evidence="4 5" id="KW-0975">Bacterial flagellum</keyword>
<gene>
    <name evidence="8" type="ORF">CXK91_00970</name>
</gene>
<evidence type="ECO:0000256" key="3">
    <source>
        <dbReference type="ARBA" id="ARBA00023054"/>
    </source>
</evidence>
<dbReference type="Pfam" id="PF07195">
    <property type="entry name" value="FliD_C"/>
    <property type="match status" value="1"/>
</dbReference>
<dbReference type="PANTHER" id="PTHR30288">
    <property type="entry name" value="FLAGELLAR CAP/ASSEMBLY PROTEIN FLID"/>
    <property type="match status" value="1"/>
</dbReference>
<keyword evidence="8" id="KW-0966">Cell projection</keyword>
<keyword evidence="8" id="KW-0969">Cilium</keyword>
<dbReference type="AlphaFoldDB" id="A0A2S4AUH0"/>